<keyword evidence="2" id="KW-1185">Reference proteome</keyword>
<name>A0A919KD62_9ACTN</name>
<organism evidence="1 2">
    <name type="scientific">Paractinoplanes rishiriensis</name>
    <dbReference type="NCBI Taxonomy" id="1050105"/>
    <lineage>
        <taxon>Bacteria</taxon>
        <taxon>Bacillati</taxon>
        <taxon>Actinomycetota</taxon>
        <taxon>Actinomycetes</taxon>
        <taxon>Micromonosporales</taxon>
        <taxon>Micromonosporaceae</taxon>
        <taxon>Paractinoplanes</taxon>
    </lineage>
</organism>
<comment type="caution">
    <text evidence="1">The sequence shown here is derived from an EMBL/GenBank/DDBJ whole genome shotgun (WGS) entry which is preliminary data.</text>
</comment>
<evidence type="ECO:0000313" key="2">
    <source>
        <dbReference type="Proteomes" id="UP000636960"/>
    </source>
</evidence>
<dbReference type="EMBL" id="BOMV01000113">
    <property type="protein sequence ID" value="GIF01862.1"/>
    <property type="molecule type" value="Genomic_DNA"/>
</dbReference>
<accession>A0A919KD62</accession>
<evidence type="ECO:0000313" key="1">
    <source>
        <dbReference type="EMBL" id="GIF01862.1"/>
    </source>
</evidence>
<dbReference type="AlphaFoldDB" id="A0A919KD62"/>
<sequence length="89" mass="9545">MSDPHRAGGVLAGAFVEVWRLAAHHVDPGTDVVAWVEEIVQRRVADSRPAALWAAVAAWPGVGSLGALWAQDVEIELAELLRRRVPACA</sequence>
<dbReference type="Proteomes" id="UP000636960">
    <property type="component" value="Unassembled WGS sequence"/>
</dbReference>
<proteinExistence type="predicted"/>
<protein>
    <submittedName>
        <fullName evidence="1">Uncharacterized protein</fullName>
    </submittedName>
</protein>
<gene>
    <name evidence="1" type="ORF">Ari01nite_93260</name>
</gene>
<reference evidence="1" key="1">
    <citation type="submission" date="2021-01" db="EMBL/GenBank/DDBJ databases">
        <title>Whole genome shotgun sequence of Actinoplanes rishiriensis NBRC 108556.</title>
        <authorList>
            <person name="Komaki H."/>
            <person name="Tamura T."/>
        </authorList>
    </citation>
    <scope>NUCLEOTIDE SEQUENCE</scope>
    <source>
        <strain evidence="1">NBRC 108556</strain>
    </source>
</reference>